<dbReference type="Gene3D" id="3.30.420.40">
    <property type="match status" value="1"/>
</dbReference>
<dbReference type="CDD" id="cd13836">
    <property type="entry name" value="IHF_B"/>
    <property type="match status" value="1"/>
</dbReference>
<dbReference type="InterPro" id="IPR050273">
    <property type="entry name" value="GppA/Ppx_hydrolase"/>
</dbReference>
<proteinExistence type="inferred from homology"/>
<dbReference type="AlphaFoldDB" id="A0A832GK99"/>
<sequence length="399" mass="45269">MTKRELSEKLKGHFPELEDKDLAFIVDQIFDILALSLKKGITIELRDFGVFKLSKAKSYLFKNPKNQQNYYLKGKVRAVFQMGKELRERLNTPFLASFDLGTQTFRMLLGKYVGGEIYFLQSFRENVRLGEGLVESGKISEVAMARALAALQNLKAIMDKFEVRDYYAVGTAVFRKAENASLLLEQIEEKFGLKVEVLTPEKEAELTLEGILFGLKKLGLPLRDLLIVDLGGGSTEFIFIREGKVVKIISLDIGVVALRDLFKLRYPVTKKTLQSLKEYVRDQLKVLPMERFEKIVITGGSASLLGSLDLKLTKYDPQRLHGHKVSFDRLEKHIAKLSDLTLPRIRNVKGMEEGREDIALPGLVVYSEILNRFGGEELIISEFGILEASLLSLLRQYNK</sequence>
<organism evidence="5">
    <name type="scientific">Caldimicrobium thiodismutans</name>
    <dbReference type="NCBI Taxonomy" id="1653476"/>
    <lineage>
        <taxon>Bacteria</taxon>
        <taxon>Pseudomonadati</taxon>
        <taxon>Thermodesulfobacteriota</taxon>
        <taxon>Thermodesulfobacteria</taxon>
        <taxon>Thermodesulfobacteriales</taxon>
        <taxon>Thermodesulfobacteriaceae</taxon>
        <taxon>Caldimicrobium</taxon>
    </lineage>
</organism>
<dbReference type="GO" id="GO:0003677">
    <property type="term" value="F:DNA binding"/>
    <property type="evidence" value="ECO:0007669"/>
    <property type="project" value="UniProtKB-KW"/>
</dbReference>
<dbReference type="Gene3D" id="4.10.520.10">
    <property type="entry name" value="IHF-like DNA-binding proteins"/>
    <property type="match status" value="1"/>
</dbReference>
<dbReference type="InterPro" id="IPR010992">
    <property type="entry name" value="IHF-like_DNA-bd_dom_sf"/>
</dbReference>
<dbReference type="InterPro" id="IPR000119">
    <property type="entry name" value="Hist_DNA-bd"/>
</dbReference>
<dbReference type="PANTHER" id="PTHR30005">
    <property type="entry name" value="EXOPOLYPHOSPHATASE"/>
    <property type="match status" value="1"/>
</dbReference>
<protein>
    <recommendedName>
        <fullName evidence="4">Ppx/GppA phosphatase N-terminal domain-containing protein</fullName>
    </recommendedName>
</protein>
<evidence type="ECO:0000313" key="5">
    <source>
        <dbReference type="EMBL" id="HGV54478.1"/>
    </source>
</evidence>
<gene>
    <name evidence="5" type="ORF">ENT73_00125</name>
</gene>
<dbReference type="Gene3D" id="3.30.420.150">
    <property type="entry name" value="Exopolyphosphatase. Domain 2"/>
    <property type="match status" value="1"/>
</dbReference>
<dbReference type="Pfam" id="PF00216">
    <property type="entry name" value="Bac_DNA_binding"/>
    <property type="match status" value="1"/>
</dbReference>
<dbReference type="EMBL" id="DSZU01000003">
    <property type="protein sequence ID" value="HGV54478.1"/>
    <property type="molecule type" value="Genomic_DNA"/>
</dbReference>
<dbReference type="SMART" id="SM00411">
    <property type="entry name" value="BHL"/>
    <property type="match status" value="1"/>
</dbReference>
<evidence type="ECO:0000259" key="4">
    <source>
        <dbReference type="Pfam" id="PF02541"/>
    </source>
</evidence>
<dbReference type="CDD" id="cd24054">
    <property type="entry name" value="ASKHA_NBD_AaPPX-GppA_MtPPX2-like"/>
    <property type="match status" value="1"/>
</dbReference>
<dbReference type="GO" id="GO:0030527">
    <property type="term" value="F:structural constituent of chromatin"/>
    <property type="evidence" value="ECO:0007669"/>
    <property type="project" value="InterPro"/>
</dbReference>
<dbReference type="GO" id="GO:0016462">
    <property type="term" value="F:pyrophosphatase activity"/>
    <property type="evidence" value="ECO:0007669"/>
    <property type="project" value="TreeGrafter"/>
</dbReference>
<dbReference type="SUPFAM" id="SSF47729">
    <property type="entry name" value="IHF-like DNA-binding proteins"/>
    <property type="match status" value="1"/>
</dbReference>
<dbReference type="InterPro" id="IPR003695">
    <property type="entry name" value="Ppx_GppA_N"/>
</dbReference>
<name>A0A832GK99_9BACT</name>
<evidence type="ECO:0000256" key="1">
    <source>
        <dbReference type="ARBA" id="ARBA00010529"/>
    </source>
</evidence>
<feature type="domain" description="Ppx/GppA phosphatase N-terminal" evidence="4">
    <location>
        <begin position="114"/>
        <end position="395"/>
    </location>
</feature>
<keyword evidence="2" id="KW-0238">DNA-binding</keyword>
<evidence type="ECO:0000256" key="2">
    <source>
        <dbReference type="ARBA" id="ARBA00023125"/>
    </source>
</evidence>
<dbReference type="Pfam" id="PF02541">
    <property type="entry name" value="Ppx-GppA"/>
    <property type="match status" value="1"/>
</dbReference>
<dbReference type="SUPFAM" id="SSF53067">
    <property type="entry name" value="Actin-like ATPase domain"/>
    <property type="match status" value="2"/>
</dbReference>
<comment type="similarity">
    <text evidence="1 3">Belongs to the bacterial histone-like protein family.</text>
</comment>
<dbReference type="PANTHER" id="PTHR30005:SF0">
    <property type="entry name" value="RETROGRADE REGULATION PROTEIN 2"/>
    <property type="match status" value="1"/>
</dbReference>
<reference evidence="5" key="1">
    <citation type="journal article" date="2020" name="mSystems">
        <title>Genome- and Community-Level Interaction Insights into Carbon Utilization and Element Cycling Functions of Hydrothermarchaeota in Hydrothermal Sediment.</title>
        <authorList>
            <person name="Zhou Z."/>
            <person name="Liu Y."/>
            <person name="Xu W."/>
            <person name="Pan J."/>
            <person name="Luo Z.H."/>
            <person name="Li M."/>
        </authorList>
    </citation>
    <scope>NUCLEOTIDE SEQUENCE [LARGE SCALE GENOMIC DNA]</scope>
    <source>
        <strain evidence="5">SpSt-605</strain>
    </source>
</reference>
<accession>A0A832GK99</accession>
<comment type="caution">
    <text evidence="5">The sequence shown here is derived from an EMBL/GenBank/DDBJ whole genome shotgun (WGS) entry which is preliminary data.</text>
</comment>
<evidence type="ECO:0000256" key="3">
    <source>
        <dbReference type="RuleBase" id="RU003939"/>
    </source>
</evidence>
<dbReference type="InterPro" id="IPR043129">
    <property type="entry name" value="ATPase_NBD"/>
</dbReference>